<feature type="region of interest" description="Disordered" evidence="1">
    <location>
        <begin position="67"/>
        <end position="127"/>
    </location>
</feature>
<name>A0A2I2KJS1_9ACTN</name>
<dbReference type="Proteomes" id="UP000234331">
    <property type="component" value="Unassembled WGS sequence"/>
</dbReference>
<evidence type="ECO:0000313" key="3">
    <source>
        <dbReference type="Proteomes" id="UP000234331"/>
    </source>
</evidence>
<feature type="compositionally biased region" description="Basic residues" evidence="1">
    <location>
        <begin position="95"/>
        <end position="104"/>
    </location>
</feature>
<evidence type="ECO:0000256" key="1">
    <source>
        <dbReference type="SAM" id="MobiDB-lite"/>
    </source>
</evidence>
<sequence>MRPGLHCLRSLERLIALDERENHMARRFRTQPPEDRPGGFHIQRQEDETAIPSMRPRQNVVGYVDTVAGPRQGSDNTLAEHGQWVHDRDGDDHRCKPRGRHRPGVRSAGPRQVRAPSLSWTGTTQPT</sequence>
<feature type="compositionally biased region" description="Polar residues" evidence="1">
    <location>
        <begin position="118"/>
        <end position="127"/>
    </location>
</feature>
<proteinExistence type="predicted"/>
<keyword evidence="3" id="KW-1185">Reference proteome</keyword>
<feature type="region of interest" description="Disordered" evidence="1">
    <location>
        <begin position="27"/>
        <end position="46"/>
    </location>
</feature>
<protein>
    <submittedName>
        <fullName evidence="2">Uncharacterized protein</fullName>
    </submittedName>
</protein>
<reference evidence="2 3" key="1">
    <citation type="submission" date="2017-06" db="EMBL/GenBank/DDBJ databases">
        <authorList>
            <person name="Kim H.J."/>
            <person name="Triplett B.A."/>
        </authorList>
    </citation>
    <scope>NUCLEOTIDE SEQUENCE [LARGE SCALE GENOMIC DNA]</scope>
    <source>
        <strain evidence="2">FRACA_ARgP5</strain>
    </source>
</reference>
<evidence type="ECO:0000313" key="2">
    <source>
        <dbReference type="EMBL" id="SNQ45905.1"/>
    </source>
</evidence>
<feature type="compositionally biased region" description="Basic and acidic residues" evidence="1">
    <location>
        <begin position="32"/>
        <end position="46"/>
    </location>
</feature>
<dbReference type="AlphaFoldDB" id="A0A2I2KJS1"/>
<feature type="compositionally biased region" description="Basic and acidic residues" evidence="1">
    <location>
        <begin position="83"/>
        <end position="94"/>
    </location>
</feature>
<organism evidence="2 3">
    <name type="scientific">Frankia canadensis</name>
    <dbReference type="NCBI Taxonomy" id="1836972"/>
    <lineage>
        <taxon>Bacteria</taxon>
        <taxon>Bacillati</taxon>
        <taxon>Actinomycetota</taxon>
        <taxon>Actinomycetes</taxon>
        <taxon>Frankiales</taxon>
        <taxon>Frankiaceae</taxon>
        <taxon>Frankia</taxon>
    </lineage>
</organism>
<gene>
    <name evidence="2" type="ORF">FRACA_1180003</name>
</gene>
<accession>A0A2I2KJS1</accession>
<dbReference type="EMBL" id="FZMO01000022">
    <property type="protein sequence ID" value="SNQ45905.1"/>
    <property type="molecule type" value="Genomic_DNA"/>
</dbReference>